<dbReference type="GO" id="GO:0006355">
    <property type="term" value="P:regulation of DNA-templated transcription"/>
    <property type="evidence" value="ECO:0007669"/>
    <property type="project" value="InterPro"/>
</dbReference>
<dbReference type="InterPro" id="IPR016032">
    <property type="entry name" value="Sig_transdc_resp-reg_C-effctor"/>
</dbReference>
<dbReference type="SUPFAM" id="SSF52172">
    <property type="entry name" value="CheY-like"/>
    <property type="match status" value="1"/>
</dbReference>
<keyword evidence="4" id="KW-0804">Transcription</keyword>
<dbReference type="RefSeq" id="WP_267991024.1">
    <property type="nucleotide sequence ID" value="NZ_JAPJZI010000001.1"/>
</dbReference>
<evidence type="ECO:0000256" key="1">
    <source>
        <dbReference type="ARBA" id="ARBA00022553"/>
    </source>
</evidence>
<keyword evidence="3" id="KW-0238">DNA-binding</keyword>
<dbReference type="PRINTS" id="PR00038">
    <property type="entry name" value="HTHLUXR"/>
</dbReference>
<dbReference type="SMART" id="SM00448">
    <property type="entry name" value="REC"/>
    <property type="match status" value="1"/>
</dbReference>
<evidence type="ECO:0000256" key="3">
    <source>
        <dbReference type="ARBA" id="ARBA00023125"/>
    </source>
</evidence>
<keyword evidence="9" id="KW-1185">Reference proteome</keyword>
<dbReference type="EMBL" id="JAPJZI010000001">
    <property type="protein sequence ID" value="MDA5399597.1"/>
    <property type="molecule type" value="Genomic_DNA"/>
</dbReference>
<organism evidence="8 9">
    <name type="scientific">Hoeflea prorocentri</name>
    <dbReference type="NCBI Taxonomy" id="1922333"/>
    <lineage>
        <taxon>Bacteria</taxon>
        <taxon>Pseudomonadati</taxon>
        <taxon>Pseudomonadota</taxon>
        <taxon>Alphaproteobacteria</taxon>
        <taxon>Hyphomicrobiales</taxon>
        <taxon>Rhizobiaceae</taxon>
        <taxon>Hoeflea</taxon>
    </lineage>
</organism>
<proteinExistence type="predicted"/>
<keyword evidence="1 5" id="KW-0597">Phosphoprotein</keyword>
<dbReference type="InterPro" id="IPR058245">
    <property type="entry name" value="NreC/VraR/RcsB-like_REC"/>
</dbReference>
<dbReference type="SMART" id="SM00421">
    <property type="entry name" value="HTH_LUXR"/>
    <property type="match status" value="1"/>
</dbReference>
<dbReference type="CDD" id="cd17535">
    <property type="entry name" value="REC_NarL-like"/>
    <property type="match status" value="1"/>
</dbReference>
<dbReference type="InterPro" id="IPR001789">
    <property type="entry name" value="Sig_transdc_resp-reg_receiver"/>
</dbReference>
<evidence type="ECO:0000259" key="7">
    <source>
        <dbReference type="PROSITE" id="PS50110"/>
    </source>
</evidence>
<evidence type="ECO:0000256" key="2">
    <source>
        <dbReference type="ARBA" id="ARBA00023015"/>
    </source>
</evidence>
<dbReference type="Pfam" id="PF00196">
    <property type="entry name" value="GerE"/>
    <property type="match status" value="1"/>
</dbReference>
<sequence>MTTKSPQFTALIADDHDLIRSALRLALEKPGSIEPDGIGVVAEASNGIEAVSAAKRFKPDLIILDISMPLASGAEVFEDIRRWSPDSRIVILTAVTSPGLLASIKDGGAAGLFSKAGSNEELFAQLPHILRGGTYFAESMTRIISRSEKHINLTARERQYLTMVLRGKSNADIADGMGISAKTAEKHRASMMKKLGVHSAAQLFHRANELGMIEASDQPD</sequence>
<feature type="domain" description="HTH luxR-type" evidence="6">
    <location>
        <begin position="146"/>
        <end position="211"/>
    </location>
</feature>
<dbReference type="Proteomes" id="UP001151234">
    <property type="component" value="Unassembled WGS sequence"/>
</dbReference>
<dbReference type="Gene3D" id="3.40.50.2300">
    <property type="match status" value="1"/>
</dbReference>
<name>A0A9X3UI74_9HYPH</name>
<dbReference type="SUPFAM" id="SSF46894">
    <property type="entry name" value="C-terminal effector domain of the bipartite response regulators"/>
    <property type="match status" value="1"/>
</dbReference>
<dbReference type="InterPro" id="IPR011006">
    <property type="entry name" value="CheY-like_superfamily"/>
</dbReference>
<reference evidence="8" key="1">
    <citation type="submission" date="2022-11" db="EMBL/GenBank/DDBJ databases">
        <title>Draft genome sequence of Hoeflea poritis E7-10 and Hoeflea prorocentri PM5-8, separated from scleractinian coral Porites lutea and marine dinoflagellate.</title>
        <authorList>
            <person name="Zhang G."/>
            <person name="Wei Q."/>
            <person name="Cai L."/>
        </authorList>
    </citation>
    <scope>NUCLEOTIDE SEQUENCE</scope>
    <source>
        <strain evidence="8">PM5-8</strain>
    </source>
</reference>
<protein>
    <submittedName>
        <fullName evidence="8">Response regulator transcription factor</fullName>
    </submittedName>
</protein>
<keyword evidence="2" id="KW-0805">Transcription regulation</keyword>
<dbReference type="AlphaFoldDB" id="A0A9X3UI74"/>
<feature type="modified residue" description="4-aspartylphosphate" evidence="5">
    <location>
        <position position="65"/>
    </location>
</feature>
<dbReference type="Gene3D" id="1.10.10.10">
    <property type="entry name" value="Winged helix-like DNA-binding domain superfamily/Winged helix DNA-binding domain"/>
    <property type="match status" value="1"/>
</dbReference>
<gene>
    <name evidence="8" type="ORF">OQ273_13515</name>
</gene>
<dbReference type="PROSITE" id="PS50043">
    <property type="entry name" value="HTH_LUXR_2"/>
    <property type="match status" value="1"/>
</dbReference>
<dbReference type="GO" id="GO:0003677">
    <property type="term" value="F:DNA binding"/>
    <property type="evidence" value="ECO:0007669"/>
    <property type="project" value="UniProtKB-KW"/>
</dbReference>
<dbReference type="GO" id="GO:0000160">
    <property type="term" value="P:phosphorelay signal transduction system"/>
    <property type="evidence" value="ECO:0007669"/>
    <property type="project" value="InterPro"/>
</dbReference>
<evidence type="ECO:0000313" key="8">
    <source>
        <dbReference type="EMBL" id="MDA5399597.1"/>
    </source>
</evidence>
<evidence type="ECO:0000313" key="9">
    <source>
        <dbReference type="Proteomes" id="UP001151234"/>
    </source>
</evidence>
<dbReference type="InterPro" id="IPR036388">
    <property type="entry name" value="WH-like_DNA-bd_sf"/>
</dbReference>
<evidence type="ECO:0000259" key="6">
    <source>
        <dbReference type="PROSITE" id="PS50043"/>
    </source>
</evidence>
<dbReference type="PANTHER" id="PTHR43214:SF41">
    <property type="entry name" value="NITRATE_NITRITE RESPONSE REGULATOR PROTEIN NARP"/>
    <property type="match status" value="1"/>
</dbReference>
<comment type="caution">
    <text evidence="8">The sequence shown here is derived from an EMBL/GenBank/DDBJ whole genome shotgun (WGS) entry which is preliminary data.</text>
</comment>
<dbReference type="InterPro" id="IPR000792">
    <property type="entry name" value="Tscrpt_reg_LuxR_C"/>
</dbReference>
<dbReference type="CDD" id="cd06170">
    <property type="entry name" value="LuxR_C_like"/>
    <property type="match status" value="1"/>
</dbReference>
<dbReference type="InterPro" id="IPR039420">
    <property type="entry name" value="WalR-like"/>
</dbReference>
<feature type="domain" description="Response regulatory" evidence="7">
    <location>
        <begin position="9"/>
        <end position="130"/>
    </location>
</feature>
<dbReference type="PANTHER" id="PTHR43214">
    <property type="entry name" value="TWO-COMPONENT RESPONSE REGULATOR"/>
    <property type="match status" value="1"/>
</dbReference>
<evidence type="ECO:0000256" key="4">
    <source>
        <dbReference type="ARBA" id="ARBA00023163"/>
    </source>
</evidence>
<dbReference type="PROSITE" id="PS50110">
    <property type="entry name" value="RESPONSE_REGULATORY"/>
    <property type="match status" value="1"/>
</dbReference>
<accession>A0A9X3UI74</accession>
<dbReference type="Pfam" id="PF00072">
    <property type="entry name" value="Response_reg"/>
    <property type="match status" value="1"/>
</dbReference>
<evidence type="ECO:0000256" key="5">
    <source>
        <dbReference type="PROSITE-ProRule" id="PRU00169"/>
    </source>
</evidence>